<proteinExistence type="predicted"/>
<dbReference type="AlphaFoldDB" id="A0A428T4Z1"/>
<organism evidence="1 2">
    <name type="scientific">Fusarium oligoseptatum</name>
    <dbReference type="NCBI Taxonomy" id="2604345"/>
    <lineage>
        <taxon>Eukaryota</taxon>
        <taxon>Fungi</taxon>
        <taxon>Dikarya</taxon>
        <taxon>Ascomycota</taxon>
        <taxon>Pezizomycotina</taxon>
        <taxon>Sordariomycetes</taxon>
        <taxon>Hypocreomycetidae</taxon>
        <taxon>Hypocreales</taxon>
        <taxon>Nectriaceae</taxon>
        <taxon>Fusarium</taxon>
        <taxon>Fusarium solani species complex</taxon>
    </lineage>
</organism>
<dbReference type="EMBL" id="NKCK01000130">
    <property type="protein sequence ID" value="RSL97080.1"/>
    <property type="molecule type" value="Genomic_DNA"/>
</dbReference>
<reference evidence="1 2" key="1">
    <citation type="submission" date="2017-06" db="EMBL/GenBank/DDBJ databases">
        <title>Comparative genomic analysis of Ambrosia Fusariam Clade fungi.</title>
        <authorList>
            <person name="Stajich J.E."/>
            <person name="Carrillo J."/>
            <person name="Kijimoto T."/>
            <person name="Eskalen A."/>
            <person name="O'Donnell K."/>
            <person name="Kasson M."/>
        </authorList>
    </citation>
    <scope>NUCLEOTIDE SEQUENCE [LARGE SCALE GENOMIC DNA]</scope>
    <source>
        <strain evidence="1 2">NRRL62579</strain>
    </source>
</reference>
<keyword evidence="2" id="KW-1185">Reference proteome</keyword>
<name>A0A428T4Z1_9HYPO</name>
<sequence>MEGGYLSYDGTFGTMSICDEQDRIFRCFSYLTYIKIFEGLQVTIPWPGLAGLAEVGGGGGGLAGLNIHFSRGGAHTSRNVTTPPIWH</sequence>
<gene>
    <name evidence="1" type="ORF">CEP52_011103</name>
</gene>
<comment type="caution">
    <text evidence="1">The sequence shown here is derived from an EMBL/GenBank/DDBJ whole genome shotgun (WGS) entry which is preliminary data.</text>
</comment>
<protein>
    <submittedName>
        <fullName evidence="1">Uncharacterized protein</fullName>
    </submittedName>
</protein>
<dbReference type="Proteomes" id="UP000287144">
    <property type="component" value="Unassembled WGS sequence"/>
</dbReference>
<accession>A0A428T4Z1</accession>
<evidence type="ECO:0000313" key="2">
    <source>
        <dbReference type="Proteomes" id="UP000287144"/>
    </source>
</evidence>
<evidence type="ECO:0000313" key="1">
    <source>
        <dbReference type="EMBL" id="RSL97080.1"/>
    </source>
</evidence>